<dbReference type="Proteomes" id="UP000318055">
    <property type="component" value="Chromosome"/>
</dbReference>
<name>A0A518RF44_9SPHN</name>
<dbReference type="OrthoDB" id="7193573at2"/>
<dbReference type="EMBL" id="CP042239">
    <property type="protein sequence ID" value="QDX26034.1"/>
    <property type="molecule type" value="Genomic_DNA"/>
</dbReference>
<evidence type="ECO:0000313" key="3">
    <source>
        <dbReference type="Proteomes" id="UP000318055"/>
    </source>
</evidence>
<evidence type="ECO:0000313" key="2">
    <source>
        <dbReference type="EMBL" id="QDX26034.1"/>
    </source>
</evidence>
<keyword evidence="3" id="KW-1185">Reference proteome</keyword>
<protein>
    <recommendedName>
        <fullName evidence="4">DUF3187 family protein</fullName>
    </recommendedName>
</protein>
<dbReference type="AlphaFoldDB" id="A0A518RF44"/>
<gene>
    <name evidence="2" type="ORF">FPZ54_08350</name>
</gene>
<dbReference type="RefSeq" id="WP_145846367.1">
    <property type="nucleotide sequence ID" value="NZ_CP042239.1"/>
</dbReference>
<proteinExistence type="predicted"/>
<sequence length="334" mass="35631">MSMHKLIARTLLVGMAATIVPSLAQAQSAELKLTEGKSPAKLPGASPAYVSYRADFEGEDSINVQVNADVSWTLTSAIGSRDLALGPVLVWNRNSAPKSKQDNLELGGKLDLIDSISCLRHPSRGGDGKPCGLDFTALVEVGYARTAAYPVLDSAVCVATPAARQCGIQHKESLRTSLVIGLTHPDFEAMVHADGKPRFAYSLAPIIGLSHDELSENTIDTKTGIVARGGYTSGLLGMVATISPSFIDPAVELKLSAQIRQRLAASATRRPGIERSAELFTAELNWYFLRPVLEGGKRGTGWYAGMGLTYTNGSDPLVGKDEHTLLLALRVGRF</sequence>
<dbReference type="KEGG" id="ssua:FPZ54_08350"/>
<reference evidence="2 3" key="1">
    <citation type="submission" date="2019-07" db="EMBL/GenBank/DDBJ databases">
        <title>Sphingomonas alkalisoli sp. nov., isolated from rhizosphere soil of Suaedae salsa.</title>
        <authorList>
            <person name="Zhang H."/>
            <person name="Xu L."/>
            <person name="Zhang J.-X."/>
            <person name="Sun J.-Q."/>
        </authorList>
    </citation>
    <scope>NUCLEOTIDE SEQUENCE [LARGE SCALE GENOMIC DNA]</scope>
    <source>
        <strain evidence="2 3">XS-10</strain>
    </source>
</reference>
<accession>A0A518RF44</accession>
<organism evidence="2 3">
    <name type="scientific">Sphingomonas suaedae</name>
    <dbReference type="NCBI Taxonomy" id="2599297"/>
    <lineage>
        <taxon>Bacteria</taxon>
        <taxon>Pseudomonadati</taxon>
        <taxon>Pseudomonadota</taxon>
        <taxon>Alphaproteobacteria</taxon>
        <taxon>Sphingomonadales</taxon>
        <taxon>Sphingomonadaceae</taxon>
        <taxon>Sphingomonas</taxon>
    </lineage>
</organism>
<keyword evidence="1" id="KW-0732">Signal</keyword>
<feature type="chain" id="PRO_5021997326" description="DUF3187 family protein" evidence="1">
    <location>
        <begin position="27"/>
        <end position="334"/>
    </location>
</feature>
<feature type="signal peptide" evidence="1">
    <location>
        <begin position="1"/>
        <end position="26"/>
    </location>
</feature>
<evidence type="ECO:0000256" key="1">
    <source>
        <dbReference type="SAM" id="SignalP"/>
    </source>
</evidence>
<evidence type="ECO:0008006" key="4">
    <source>
        <dbReference type="Google" id="ProtNLM"/>
    </source>
</evidence>